<dbReference type="Proteomes" id="UP000813385">
    <property type="component" value="Unassembled WGS sequence"/>
</dbReference>
<protein>
    <recommendedName>
        <fullName evidence="6">FAD-binding PCMH-type domain-containing protein</fullName>
    </recommendedName>
</protein>
<comment type="similarity">
    <text evidence="1">Belongs to the oxygen-dependent FAD-linked oxidoreductase family.</text>
</comment>
<evidence type="ECO:0000256" key="4">
    <source>
        <dbReference type="ARBA" id="ARBA00023002"/>
    </source>
</evidence>
<feature type="domain" description="FAD-binding PCMH-type" evidence="6">
    <location>
        <begin position="62"/>
        <end position="260"/>
    </location>
</feature>
<name>A0A8K0TBF0_9PEZI</name>
<keyword evidence="2" id="KW-0285">Flavoprotein</keyword>
<evidence type="ECO:0000256" key="1">
    <source>
        <dbReference type="ARBA" id="ARBA00005466"/>
    </source>
</evidence>
<keyword evidence="4" id="KW-0560">Oxidoreductase</keyword>
<gene>
    <name evidence="7" type="ORF">B0T11DRAFT_300937</name>
</gene>
<dbReference type="InterPro" id="IPR016166">
    <property type="entry name" value="FAD-bd_PCMH"/>
</dbReference>
<feature type="signal peptide" evidence="5">
    <location>
        <begin position="1"/>
        <end position="19"/>
    </location>
</feature>
<evidence type="ECO:0000256" key="3">
    <source>
        <dbReference type="ARBA" id="ARBA00022827"/>
    </source>
</evidence>
<dbReference type="InterPro" id="IPR012951">
    <property type="entry name" value="BBE"/>
</dbReference>
<dbReference type="PANTHER" id="PTHR42973">
    <property type="entry name" value="BINDING OXIDOREDUCTASE, PUTATIVE (AFU_ORTHOLOGUE AFUA_1G17690)-RELATED"/>
    <property type="match status" value="1"/>
</dbReference>
<dbReference type="InterPro" id="IPR016169">
    <property type="entry name" value="FAD-bd_PCMH_sub2"/>
</dbReference>
<evidence type="ECO:0000256" key="2">
    <source>
        <dbReference type="ARBA" id="ARBA00022630"/>
    </source>
</evidence>
<dbReference type="GO" id="GO:0071949">
    <property type="term" value="F:FAD binding"/>
    <property type="evidence" value="ECO:0007669"/>
    <property type="project" value="InterPro"/>
</dbReference>
<evidence type="ECO:0000313" key="8">
    <source>
        <dbReference type="Proteomes" id="UP000813385"/>
    </source>
</evidence>
<proteinExistence type="inferred from homology"/>
<dbReference type="Pfam" id="PF01565">
    <property type="entry name" value="FAD_binding_4"/>
    <property type="match status" value="1"/>
</dbReference>
<dbReference type="GO" id="GO:0016491">
    <property type="term" value="F:oxidoreductase activity"/>
    <property type="evidence" value="ECO:0007669"/>
    <property type="project" value="UniProtKB-KW"/>
</dbReference>
<dbReference type="PROSITE" id="PS51387">
    <property type="entry name" value="FAD_PCMH"/>
    <property type="match status" value="1"/>
</dbReference>
<dbReference type="InterPro" id="IPR006094">
    <property type="entry name" value="Oxid_FAD_bind_N"/>
</dbReference>
<accession>A0A8K0TBF0</accession>
<sequence length="588" mass="62898">MKRLYPIQVLAFLSTPVWGKPLNATAAPPGCRKLNTDIDWPSREVWEQSLPGVTPTAGSDVNGPLPDYRLQVKTVADVQNAVRFATKHNVRLTVLTTGHDQLARSDAGSGLIIDLSLFNGVQVSESFTATVEGLPFVVPGTEANIITPKKGLQAAATFGPARAGLPLNYEVGKSGLFSVSGAAATVALGGGWGQNGGYGPLTAQYGLGVDQWLEAHIVTPDGELRVANELVNQDLFWAIRGGGGGTFGVVVQATWKVYPTVPMTGYNWYLNSTLDAADVEPGELPTTKAMTYLLGKLPELKEKGISLYVYAFPTTLRGYAVHPAGNAGVANANAVWGPILEKMQSFPGMTPFQTRPYQFSNYREYFDTTYGPLKAQPTTPKDRRNRGVVPYDSRLLAAEHLTSPDIVSAFAGATNGYGVLLCAPGLAAGDGSATSANPGWRRAVTLIVGNKAGGANLDGLRTLAPGMGTYINEASVEEENWTESFWGSNYPRLSEIKRRFDPNMTFWVSPGINADHMEVVEGRACLVNPAPDTPSRFPPVTERRHQANMTLDGGFLFGDLEIIGTQFPQPGAEIGLRPGPVNGCSSRV</sequence>
<dbReference type="InterPro" id="IPR050416">
    <property type="entry name" value="FAD-linked_Oxidoreductase"/>
</dbReference>
<comment type="caution">
    <text evidence="7">The sequence shown here is derived from an EMBL/GenBank/DDBJ whole genome shotgun (WGS) entry which is preliminary data.</text>
</comment>
<dbReference type="SUPFAM" id="SSF56176">
    <property type="entry name" value="FAD-binding/transporter-associated domain-like"/>
    <property type="match status" value="1"/>
</dbReference>
<keyword evidence="5" id="KW-0732">Signal</keyword>
<dbReference type="Gene3D" id="3.30.465.10">
    <property type="match status" value="2"/>
</dbReference>
<keyword evidence="8" id="KW-1185">Reference proteome</keyword>
<feature type="chain" id="PRO_5035461163" description="FAD-binding PCMH-type domain-containing protein" evidence="5">
    <location>
        <begin position="20"/>
        <end position="588"/>
    </location>
</feature>
<reference evidence="7" key="1">
    <citation type="journal article" date="2021" name="Nat. Commun.">
        <title>Genetic determinants of endophytism in the Arabidopsis root mycobiome.</title>
        <authorList>
            <person name="Mesny F."/>
            <person name="Miyauchi S."/>
            <person name="Thiergart T."/>
            <person name="Pickel B."/>
            <person name="Atanasova L."/>
            <person name="Karlsson M."/>
            <person name="Huettel B."/>
            <person name="Barry K.W."/>
            <person name="Haridas S."/>
            <person name="Chen C."/>
            <person name="Bauer D."/>
            <person name="Andreopoulos W."/>
            <person name="Pangilinan J."/>
            <person name="LaButti K."/>
            <person name="Riley R."/>
            <person name="Lipzen A."/>
            <person name="Clum A."/>
            <person name="Drula E."/>
            <person name="Henrissat B."/>
            <person name="Kohler A."/>
            <person name="Grigoriev I.V."/>
            <person name="Martin F.M."/>
            <person name="Hacquard S."/>
        </authorList>
    </citation>
    <scope>NUCLEOTIDE SEQUENCE</scope>
    <source>
        <strain evidence="7">MPI-CAGE-AT-0016</strain>
    </source>
</reference>
<evidence type="ECO:0000259" key="6">
    <source>
        <dbReference type="PROSITE" id="PS51387"/>
    </source>
</evidence>
<evidence type="ECO:0000313" key="7">
    <source>
        <dbReference type="EMBL" id="KAH7353867.1"/>
    </source>
</evidence>
<dbReference type="Pfam" id="PF08031">
    <property type="entry name" value="BBE"/>
    <property type="match status" value="1"/>
</dbReference>
<dbReference type="InterPro" id="IPR036318">
    <property type="entry name" value="FAD-bd_PCMH-like_sf"/>
</dbReference>
<dbReference type="OrthoDB" id="9983560at2759"/>
<dbReference type="EMBL" id="JAGPXD010000005">
    <property type="protein sequence ID" value="KAH7353867.1"/>
    <property type="molecule type" value="Genomic_DNA"/>
</dbReference>
<organism evidence="7 8">
    <name type="scientific">Plectosphaerella cucumerina</name>
    <dbReference type="NCBI Taxonomy" id="40658"/>
    <lineage>
        <taxon>Eukaryota</taxon>
        <taxon>Fungi</taxon>
        <taxon>Dikarya</taxon>
        <taxon>Ascomycota</taxon>
        <taxon>Pezizomycotina</taxon>
        <taxon>Sordariomycetes</taxon>
        <taxon>Hypocreomycetidae</taxon>
        <taxon>Glomerellales</taxon>
        <taxon>Plectosphaerellaceae</taxon>
        <taxon>Plectosphaerella</taxon>
    </lineage>
</organism>
<keyword evidence="3" id="KW-0274">FAD</keyword>
<evidence type="ECO:0000256" key="5">
    <source>
        <dbReference type="SAM" id="SignalP"/>
    </source>
</evidence>
<dbReference type="PANTHER" id="PTHR42973:SF7">
    <property type="entry name" value="FAD-BINDING PCMH-TYPE DOMAIN-CONTAINING PROTEIN"/>
    <property type="match status" value="1"/>
</dbReference>
<dbReference type="AlphaFoldDB" id="A0A8K0TBF0"/>